<evidence type="ECO:0000313" key="7">
    <source>
        <dbReference type="EMBL" id="SDK79404.1"/>
    </source>
</evidence>
<dbReference type="GO" id="GO:0003677">
    <property type="term" value="F:DNA binding"/>
    <property type="evidence" value="ECO:0007669"/>
    <property type="project" value="UniProtKB-KW"/>
</dbReference>
<dbReference type="EMBL" id="FNFX01000005">
    <property type="protein sequence ID" value="SDK79404.1"/>
    <property type="molecule type" value="Genomic_DNA"/>
</dbReference>
<dbReference type="Pfam" id="PF00392">
    <property type="entry name" value="GntR"/>
    <property type="match status" value="1"/>
</dbReference>
<dbReference type="InterPro" id="IPR036388">
    <property type="entry name" value="WH-like_DNA-bd_sf"/>
</dbReference>
<evidence type="ECO:0000256" key="4">
    <source>
        <dbReference type="ARBA" id="ARBA00023125"/>
    </source>
</evidence>
<keyword evidence="5" id="KW-0804">Transcription</keyword>
<dbReference type="InterPro" id="IPR051446">
    <property type="entry name" value="HTH_trans_reg/aminotransferase"/>
</dbReference>
<dbReference type="InterPro" id="IPR004839">
    <property type="entry name" value="Aminotransferase_I/II_large"/>
</dbReference>
<dbReference type="GO" id="GO:0003700">
    <property type="term" value="F:DNA-binding transcription factor activity"/>
    <property type="evidence" value="ECO:0007669"/>
    <property type="project" value="InterPro"/>
</dbReference>
<evidence type="ECO:0000256" key="2">
    <source>
        <dbReference type="ARBA" id="ARBA00022898"/>
    </source>
</evidence>
<keyword evidence="2" id="KW-0663">Pyridoxal phosphate</keyword>
<keyword evidence="4" id="KW-0238">DNA-binding</keyword>
<reference evidence="8" key="1">
    <citation type="submission" date="2016-10" db="EMBL/GenBank/DDBJ databases">
        <authorList>
            <person name="Varghese N."/>
            <person name="Submissions S."/>
        </authorList>
    </citation>
    <scope>NUCLEOTIDE SEQUENCE [LARGE SCALE GENOMIC DNA]</scope>
    <source>
        <strain evidence="8">CBMB127</strain>
    </source>
</reference>
<dbReference type="InterPro" id="IPR036390">
    <property type="entry name" value="WH_DNA-bd_sf"/>
</dbReference>
<dbReference type="GO" id="GO:0030170">
    <property type="term" value="F:pyridoxal phosphate binding"/>
    <property type="evidence" value="ECO:0007669"/>
    <property type="project" value="InterPro"/>
</dbReference>
<dbReference type="SMART" id="SM00345">
    <property type="entry name" value="HTH_GNTR"/>
    <property type="match status" value="1"/>
</dbReference>
<gene>
    <name evidence="7" type="ORF">SAMN05192566_2447</name>
</gene>
<keyword evidence="3" id="KW-0805">Transcription regulation</keyword>
<dbReference type="CDD" id="cd07377">
    <property type="entry name" value="WHTH_GntR"/>
    <property type="match status" value="1"/>
</dbReference>
<proteinExistence type="inferred from homology"/>
<dbReference type="STRING" id="492660.SAMN05192566_2447"/>
<dbReference type="PROSITE" id="PS50949">
    <property type="entry name" value="HTH_GNTR"/>
    <property type="match status" value="1"/>
</dbReference>
<dbReference type="InterPro" id="IPR015424">
    <property type="entry name" value="PyrdxlP-dep_Trfase"/>
</dbReference>
<dbReference type="AlphaFoldDB" id="A0A1G9ETH5"/>
<dbReference type="PANTHER" id="PTHR46577">
    <property type="entry name" value="HTH-TYPE TRANSCRIPTIONAL REGULATORY PROTEIN GABR"/>
    <property type="match status" value="1"/>
</dbReference>
<protein>
    <submittedName>
        <fullName evidence="7">Transcriptional regulator, GntR family</fullName>
    </submittedName>
</protein>
<sequence>MNIHFDANHSQPIYLQIYQRFREAIAEGLLKPGDRVPSLRSLAAELNLARGTVETAYAMLLGEGYFLSRGQAGTVIAPFLSAHPIQHVLTGALPHAPSLPFHSQGTRPPPLSLGLPALDAFPRKLWSKLGCQILKSATAADMAYPSPLGLMPLRTALAAYLNVSRGIYCTPAQVIITDGYRGSLDLICRAFLSPGDQVWMEDPGYPAASALMRAAGGNIVAVPVDQAGMVVSSGIAKAPQARMAVVTPSHQSPLGVTLSLERRLALLEWAASQQAWIIEDDYDGEYRYTSRPLPALKSLDAQDRVIYCGTLSKVLSPALRLAYVVIPAAQVNHLEHICQIFQNGCPWLTQATVAAFFNQGHFSRHLKKMRSLYKQRRELLTQALTEVFGQEVRIELQAGGMHLVVRLNKDADDQYLVQHLNEAGLAVKALSDWTLEYPCGHGLVMSFTNVHSLIYARELAQRMRQVVMANG</sequence>
<comment type="similarity">
    <text evidence="1">In the C-terminal section; belongs to the class-I pyridoxal-phosphate-dependent aminotransferase family.</text>
</comment>
<dbReference type="SUPFAM" id="SSF46785">
    <property type="entry name" value="Winged helix' DNA-binding domain"/>
    <property type="match status" value="1"/>
</dbReference>
<evidence type="ECO:0000259" key="6">
    <source>
        <dbReference type="PROSITE" id="PS50949"/>
    </source>
</evidence>
<dbReference type="SUPFAM" id="SSF53383">
    <property type="entry name" value="PLP-dependent transferases"/>
    <property type="match status" value="1"/>
</dbReference>
<dbReference type="Proteomes" id="UP000198629">
    <property type="component" value="Unassembled WGS sequence"/>
</dbReference>
<dbReference type="Pfam" id="PF00155">
    <property type="entry name" value="Aminotran_1_2"/>
    <property type="match status" value="1"/>
</dbReference>
<dbReference type="InterPro" id="IPR000524">
    <property type="entry name" value="Tscrpt_reg_HTH_GntR"/>
</dbReference>
<organism evidence="7 8">
    <name type="scientific">Methylophilus rhizosphaerae</name>
    <dbReference type="NCBI Taxonomy" id="492660"/>
    <lineage>
        <taxon>Bacteria</taxon>
        <taxon>Pseudomonadati</taxon>
        <taxon>Pseudomonadota</taxon>
        <taxon>Betaproteobacteria</taxon>
        <taxon>Nitrosomonadales</taxon>
        <taxon>Methylophilaceae</taxon>
        <taxon>Methylophilus</taxon>
    </lineage>
</organism>
<dbReference type="CDD" id="cd00609">
    <property type="entry name" value="AAT_like"/>
    <property type="match status" value="1"/>
</dbReference>
<keyword evidence="8" id="KW-1185">Reference proteome</keyword>
<dbReference type="InterPro" id="IPR015421">
    <property type="entry name" value="PyrdxlP-dep_Trfase_major"/>
</dbReference>
<evidence type="ECO:0000313" key="8">
    <source>
        <dbReference type="Proteomes" id="UP000198629"/>
    </source>
</evidence>
<evidence type="ECO:0000256" key="5">
    <source>
        <dbReference type="ARBA" id="ARBA00023163"/>
    </source>
</evidence>
<feature type="domain" description="HTH gntR-type" evidence="6">
    <location>
        <begin position="11"/>
        <end position="79"/>
    </location>
</feature>
<dbReference type="Gene3D" id="1.10.10.10">
    <property type="entry name" value="Winged helix-like DNA-binding domain superfamily/Winged helix DNA-binding domain"/>
    <property type="match status" value="1"/>
</dbReference>
<accession>A0A1G9ETH5</accession>
<evidence type="ECO:0000256" key="1">
    <source>
        <dbReference type="ARBA" id="ARBA00005384"/>
    </source>
</evidence>
<dbReference type="PANTHER" id="PTHR46577:SF1">
    <property type="entry name" value="HTH-TYPE TRANSCRIPTIONAL REGULATORY PROTEIN GABR"/>
    <property type="match status" value="1"/>
</dbReference>
<dbReference type="OrthoDB" id="9804020at2"/>
<evidence type="ECO:0000256" key="3">
    <source>
        <dbReference type="ARBA" id="ARBA00023015"/>
    </source>
</evidence>
<dbReference type="RefSeq" id="WP_091472437.1">
    <property type="nucleotide sequence ID" value="NZ_FNFX01000005.1"/>
</dbReference>
<dbReference type="Gene3D" id="3.40.640.10">
    <property type="entry name" value="Type I PLP-dependent aspartate aminotransferase-like (Major domain)"/>
    <property type="match status" value="1"/>
</dbReference>
<name>A0A1G9ETH5_9PROT</name>